<dbReference type="InterPro" id="IPR006059">
    <property type="entry name" value="SBP"/>
</dbReference>
<proteinExistence type="predicted"/>
<reference evidence="6" key="2">
    <citation type="journal article" date="2021" name="PeerJ">
        <title>Extensive microbial diversity within the chicken gut microbiome revealed by metagenomics and culture.</title>
        <authorList>
            <person name="Gilroy R."/>
            <person name="Ravi A."/>
            <person name="Getino M."/>
            <person name="Pursley I."/>
            <person name="Horton D.L."/>
            <person name="Alikhan N.F."/>
            <person name="Baker D."/>
            <person name="Gharbi K."/>
            <person name="Hall N."/>
            <person name="Watson M."/>
            <person name="Adriaenssens E.M."/>
            <person name="Foster-Nyarko E."/>
            <person name="Jarju S."/>
            <person name="Secka A."/>
            <person name="Antonio M."/>
            <person name="Oren A."/>
            <person name="Chaudhuri R.R."/>
            <person name="La Ragione R."/>
            <person name="Hildebrand F."/>
            <person name="Pallen M.J."/>
        </authorList>
    </citation>
    <scope>NUCLEOTIDE SEQUENCE</scope>
    <source>
        <strain evidence="6">10192</strain>
    </source>
</reference>
<evidence type="ECO:0000256" key="1">
    <source>
        <dbReference type="ARBA" id="ARBA00022475"/>
    </source>
</evidence>
<evidence type="ECO:0000256" key="5">
    <source>
        <dbReference type="ARBA" id="ARBA00023288"/>
    </source>
</evidence>
<keyword evidence="1" id="KW-1003">Cell membrane</keyword>
<dbReference type="Proteomes" id="UP000823632">
    <property type="component" value="Unassembled WGS sequence"/>
</dbReference>
<dbReference type="Gene3D" id="3.40.190.10">
    <property type="entry name" value="Periplasmic binding protein-like II"/>
    <property type="match status" value="1"/>
</dbReference>
<keyword evidence="5" id="KW-0449">Lipoprotein</keyword>
<evidence type="ECO:0000313" key="6">
    <source>
        <dbReference type="EMBL" id="MBO8430925.1"/>
    </source>
</evidence>
<evidence type="ECO:0000256" key="4">
    <source>
        <dbReference type="ARBA" id="ARBA00023139"/>
    </source>
</evidence>
<protein>
    <submittedName>
        <fullName evidence="6">Sugar ABC transporter substrate-binding protein</fullName>
    </submittedName>
</protein>
<dbReference type="CDD" id="cd13585">
    <property type="entry name" value="PBP2_TMBP_like"/>
    <property type="match status" value="1"/>
</dbReference>
<reference evidence="6" key="1">
    <citation type="submission" date="2020-10" db="EMBL/GenBank/DDBJ databases">
        <authorList>
            <person name="Gilroy R."/>
        </authorList>
    </citation>
    <scope>NUCLEOTIDE SEQUENCE</scope>
    <source>
        <strain evidence="6">10192</strain>
    </source>
</reference>
<dbReference type="SUPFAM" id="SSF53850">
    <property type="entry name" value="Periplasmic binding protein-like II"/>
    <property type="match status" value="1"/>
</dbReference>
<keyword evidence="3" id="KW-0472">Membrane</keyword>
<gene>
    <name evidence="6" type="ORF">IAC76_06010</name>
</gene>
<dbReference type="PANTHER" id="PTHR43649">
    <property type="entry name" value="ARABINOSE-BINDING PROTEIN-RELATED"/>
    <property type="match status" value="1"/>
</dbReference>
<dbReference type="InterPro" id="IPR050490">
    <property type="entry name" value="Bact_solute-bd_prot1"/>
</dbReference>
<keyword evidence="2" id="KW-0732">Signal</keyword>
<name>A0A9D9GXQ9_9BACT</name>
<evidence type="ECO:0000313" key="7">
    <source>
        <dbReference type="Proteomes" id="UP000823632"/>
    </source>
</evidence>
<organism evidence="6 7">
    <name type="scientific">Candidatus Scatousia excrementipullorum</name>
    <dbReference type="NCBI Taxonomy" id="2840936"/>
    <lineage>
        <taxon>Bacteria</taxon>
        <taxon>Candidatus Scatousia</taxon>
    </lineage>
</organism>
<comment type="caution">
    <text evidence="6">The sequence shown here is derived from an EMBL/GenBank/DDBJ whole genome shotgun (WGS) entry which is preliminary data.</text>
</comment>
<dbReference type="Pfam" id="PF01547">
    <property type="entry name" value="SBP_bac_1"/>
    <property type="match status" value="1"/>
</dbReference>
<evidence type="ECO:0000256" key="2">
    <source>
        <dbReference type="ARBA" id="ARBA00022729"/>
    </source>
</evidence>
<evidence type="ECO:0000256" key="3">
    <source>
        <dbReference type="ARBA" id="ARBA00023136"/>
    </source>
</evidence>
<dbReference type="EMBL" id="JADIND010000127">
    <property type="protein sequence ID" value="MBO8430925.1"/>
    <property type="molecule type" value="Genomic_DNA"/>
</dbReference>
<dbReference type="AlphaFoldDB" id="A0A9D9GXQ9"/>
<sequence>MTCCICTLYGCGKSDNTVVLQYASWGSKSEVDILEPILTDFEKLHPDIKIEFMHIPQNYFQKIHLLFASNTAPDVIFMNNLNLPVYANAGVLEDLSGYGFEREQFFPQAINSMMWKGVLYGIPRDVSNLVVFYNKDIFDRAGVRYPDKEWNFDEFLKTAQKLTKRPDIFGVSFEEDLMFYLPFLMSEGGGVLSDDLSKNIINDEKSQKGLRFYADLRKKYHAAPLKSESASATTAQMFLQGRLGMQISGRWLVPKYREEANFDWDIAPFPKGAAGSVVPLDSSGWAVAKSSKHKSEAVLLIKYLSSKENIEKMTESGLIVPARIDAANSKYFLDDKKPLHAKVFLDVIKTSKSTPVSVNYNEVTDKMKTYTEKLFN</sequence>
<accession>A0A9D9GXQ9</accession>
<keyword evidence="4" id="KW-0564">Palmitate</keyword>
<dbReference type="PANTHER" id="PTHR43649:SF33">
    <property type="entry name" value="POLYGALACTURONAN_RHAMNOGALACTURONAN-BINDING PROTEIN YTCQ"/>
    <property type="match status" value="1"/>
</dbReference>